<comment type="subunit">
    <text evidence="6">Part of the ribosomal stalk of the 50S ribosomal subunit. The N-terminus interacts with L11 and the large rRNA to form the base of the stalk. The C-terminus forms an elongated spine to which L12 dimers bind in a sequential fashion forming a multimeric L10(L12)X complex.</text>
</comment>
<dbReference type="PANTHER" id="PTHR11560">
    <property type="entry name" value="39S RIBOSOMAL PROTEIN L10, MITOCHONDRIAL"/>
    <property type="match status" value="1"/>
</dbReference>
<dbReference type="GO" id="GO:0015934">
    <property type="term" value="C:large ribosomal subunit"/>
    <property type="evidence" value="ECO:0007669"/>
    <property type="project" value="InterPro"/>
</dbReference>
<keyword evidence="6" id="KW-0694">RNA-binding</keyword>
<evidence type="ECO:0000256" key="4">
    <source>
        <dbReference type="ARBA" id="ARBA00023274"/>
    </source>
</evidence>
<keyword evidence="6" id="KW-0699">rRNA-binding</keyword>
<dbReference type="InterPro" id="IPR002363">
    <property type="entry name" value="Ribosomal_uL10_CS_bac"/>
</dbReference>
<dbReference type="CDD" id="cd05797">
    <property type="entry name" value="Ribosomal_L10"/>
    <property type="match status" value="1"/>
</dbReference>
<dbReference type="Proteomes" id="UP000183947">
    <property type="component" value="Unassembled WGS sequence"/>
</dbReference>
<dbReference type="InterPro" id="IPR022973">
    <property type="entry name" value="Ribosomal_uL10_bac"/>
</dbReference>
<dbReference type="GO" id="GO:0006412">
    <property type="term" value="P:translation"/>
    <property type="evidence" value="ECO:0007669"/>
    <property type="project" value="UniProtKB-UniRule"/>
</dbReference>
<evidence type="ECO:0000313" key="8">
    <source>
        <dbReference type="Proteomes" id="UP000183947"/>
    </source>
</evidence>
<dbReference type="Gene3D" id="6.10.250.290">
    <property type="match status" value="1"/>
</dbReference>
<protein>
    <recommendedName>
        <fullName evidence="5 6">Large ribosomal subunit protein uL10</fullName>
    </recommendedName>
</protein>
<dbReference type="OrthoDB" id="1523686at2"/>
<keyword evidence="8" id="KW-1185">Reference proteome</keyword>
<name>A0A1M6RB43_9BACT</name>
<dbReference type="EMBL" id="FRAS01000002">
    <property type="protein sequence ID" value="SHK29689.1"/>
    <property type="molecule type" value="Genomic_DNA"/>
</dbReference>
<dbReference type="Pfam" id="PF00466">
    <property type="entry name" value="Ribosomal_L10"/>
    <property type="match status" value="1"/>
</dbReference>
<organism evidence="7 8">
    <name type="scientific">Hymenobacter psychrotolerans DSM 18569</name>
    <dbReference type="NCBI Taxonomy" id="1121959"/>
    <lineage>
        <taxon>Bacteria</taxon>
        <taxon>Pseudomonadati</taxon>
        <taxon>Bacteroidota</taxon>
        <taxon>Cytophagia</taxon>
        <taxon>Cytophagales</taxon>
        <taxon>Hymenobacteraceae</taxon>
        <taxon>Hymenobacter</taxon>
    </lineage>
</organism>
<comment type="function">
    <text evidence="1 6">Forms part of the ribosomal stalk, playing a central role in the interaction of the ribosome with GTP-bound translation factors.</text>
</comment>
<evidence type="ECO:0000256" key="6">
    <source>
        <dbReference type="HAMAP-Rule" id="MF_00362"/>
    </source>
</evidence>
<dbReference type="InterPro" id="IPR043141">
    <property type="entry name" value="Ribosomal_uL10-like_sf"/>
</dbReference>
<evidence type="ECO:0000256" key="3">
    <source>
        <dbReference type="ARBA" id="ARBA00022980"/>
    </source>
</evidence>
<dbReference type="PROSITE" id="PS01109">
    <property type="entry name" value="RIBOSOMAL_L10"/>
    <property type="match status" value="1"/>
</dbReference>
<proteinExistence type="inferred from homology"/>
<dbReference type="GO" id="GO:0070180">
    <property type="term" value="F:large ribosomal subunit rRNA binding"/>
    <property type="evidence" value="ECO:0007669"/>
    <property type="project" value="UniProtKB-UniRule"/>
</dbReference>
<evidence type="ECO:0000256" key="1">
    <source>
        <dbReference type="ARBA" id="ARBA00002633"/>
    </source>
</evidence>
<sequence length="184" mass="19829">MIREDKQALVDELSEKFQSHNAFYIADASGMSVAKINEFRRLCFTRGMEFKVYKNTFIRKALDTLGADTAEMDAALKGQSGILFSKESGNAPAKLLQDFYKSQNYGKNVEPKPALKGAYVDAGIYIGANQLVGLSTLKGKNELIGEVIGLLQSPAKNVISALSSGGSKLAGILKTLSEKEEVAG</sequence>
<comment type="similarity">
    <text evidence="2 6">Belongs to the universal ribosomal protein uL10 family.</text>
</comment>
<keyword evidence="3 6" id="KW-0689">Ribosomal protein</keyword>
<dbReference type="RefSeq" id="WP_073281271.1">
    <property type="nucleotide sequence ID" value="NZ_FRAS01000002.1"/>
</dbReference>
<dbReference type="HAMAP" id="MF_00362">
    <property type="entry name" value="Ribosomal_uL10"/>
    <property type="match status" value="1"/>
</dbReference>
<dbReference type="Gene3D" id="3.30.70.1730">
    <property type="match status" value="1"/>
</dbReference>
<accession>A0A1M6RB43</accession>
<keyword evidence="4 6" id="KW-0687">Ribonucleoprotein</keyword>
<dbReference type="GO" id="GO:0003735">
    <property type="term" value="F:structural constituent of ribosome"/>
    <property type="evidence" value="ECO:0007669"/>
    <property type="project" value="InterPro"/>
</dbReference>
<dbReference type="InterPro" id="IPR001790">
    <property type="entry name" value="Ribosomal_uL10"/>
</dbReference>
<reference evidence="8" key="1">
    <citation type="submission" date="2016-11" db="EMBL/GenBank/DDBJ databases">
        <authorList>
            <person name="Varghese N."/>
            <person name="Submissions S."/>
        </authorList>
    </citation>
    <scope>NUCLEOTIDE SEQUENCE [LARGE SCALE GENOMIC DNA]</scope>
    <source>
        <strain evidence="8">DSM 18569</strain>
    </source>
</reference>
<evidence type="ECO:0000256" key="5">
    <source>
        <dbReference type="ARBA" id="ARBA00035202"/>
    </source>
</evidence>
<evidence type="ECO:0000313" key="7">
    <source>
        <dbReference type="EMBL" id="SHK29689.1"/>
    </source>
</evidence>
<gene>
    <name evidence="6" type="primary">rplJ</name>
    <name evidence="7" type="ORF">SAMN02746009_00653</name>
</gene>
<dbReference type="STRING" id="1121959.SAMN02746009_00653"/>
<dbReference type="InterPro" id="IPR047865">
    <property type="entry name" value="Ribosomal_uL10_bac_type"/>
</dbReference>
<dbReference type="AlphaFoldDB" id="A0A1M6RB43"/>
<evidence type="ECO:0000256" key="2">
    <source>
        <dbReference type="ARBA" id="ARBA00008889"/>
    </source>
</evidence>
<dbReference type="SUPFAM" id="SSF160369">
    <property type="entry name" value="Ribosomal protein L10-like"/>
    <property type="match status" value="1"/>
</dbReference>
<dbReference type="NCBIfam" id="NF000955">
    <property type="entry name" value="PRK00099.1-1"/>
    <property type="match status" value="1"/>
</dbReference>